<dbReference type="GO" id="GO:0140359">
    <property type="term" value="F:ABC-type transporter activity"/>
    <property type="evidence" value="ECO:0007669"/>
    <property type="project" value="InterPro"/>
</dbReference>
<feature type="region of interest" description="Disordered" evidence="13">
    <location>
        <begin position="1886"/>
        <end position="1940"/>
    </location>
</feature>
<gene>
    <name evidence="17" type="ORF">D0863_05564</name>
</gene>
<feature type="region of interest" description="Disordered" evidence="13">
    <location>
        <begin position="1976"/>
        <end position="2048"/>
    </location>
</feature>
<dbReference type="InterPro" id="IPR003593">
    <property type="entry name" value="AAA+_ATPase"/>
</dbReference>
<dbReference type="PANTHER" id="PTHR24223">
    <property type="entry name" value="ATP-BINDING CASSETTE SUB-FAMILY C"/>
    <property type="match status" value="1"/>
</dbReference>
<feature type="transmembrane region" description="Helical" evidence="14">
    <location>
        <begin position="89"/>
        <end position="111"/>
    </location>
</feature>
<evidence type="ECO:0000256" key="11">
    <source>
        <dbReference type="ARBA" id="ARBA00022989"/>
    </source>
</evidence>
<evidence type="ECO:0000256" key="3">
    <source>
        <dbReference type="ARBA" id="ARBA00022448"/>
    </source>
</evidence>
<dbReference type="FunFam" id="3.40.50.300:FF:000565">
    <property type="entry name" value="ABC bile acid transporter"/>
    <property type="match status" value="1"/>
</dbReference>
<feature type="transmembrane region" description="Helical" evidence="14">
    <location>
        <begin position="157"/>
        <end position="176"/>
    </location>
</feature>
<dbReference type="GO" id="GO:0016887">
    <property type="term" value="F:ATP hydrolysis activity"/>
    <property type="evidence" value="ECO:0007669"/>
    <property type="project" value="InterPro"/>
</dbReference>
<dbReference type="PANTHER" id="PTHR24223:SF443">
    <property type="entry name" value="MULTIDRUG-RESISTANCE LIKE PROTEIN 1, ISOFORM I"/>
    <property type="match status" value="1"/>
</dbReference>
<accession>A0A3M7E2J3</accession>
<dbReference type="EMBL" id="QWIP01000163">
    <property type="protein sequence ID" value="RMY70785.1"/>
    <property type="molecule type" value="Genomic_DNA"/>
</dbReference>
<dbReference type="FunFam" id="3.40.50.300:FF:000450">
    <property type="entry name" value="ABC transporter C family member 2"/>
    <property type="match status" value="1"/>
</dbReference>
<feature type="transmembrane region" description="Helical" evidence="14">
    <location>
        <begin position="1084"/>
        <end position="1106"/>
    </location>
</feature>
<feature type="transmembrane region" description="Helical" evidence="14">
    <location>
        <begin position="523"/>
        <end position="549"/>
    </location>
</feature>
<evidence type="ECO:0000256" key="4">
    <source>
        <dbReference type="ARBA" id="ARBA00022553"/>
    </source>
</evidence>
<evidence type="ECO:0000256" key="2">
    <source>
        <dbReference type="ARBA" id="ARBA00009726"/>
    </source>
</evidence>
<feature type="domain" description="ABC transporter" evidence="15">
    <location>
        <begin position="623"/>
        <end position="848"/>
    </location>
</feature>
<dbReference type="VEuPathDB" id="FungiDB:BTJ68_15172"/>
<proteinExistence type="inferred from homology"/>
<keyword evidence="5" id="KW-0926">Vacuole</keyword>
<comment type="similarity">
    <text evidence="2">Belongs to the ABC transporter superfamily. ABCC family. Conjugate transporter (TC 3.A.1.208) subfamily.</text>
</comment>
<dbReference type="VEuPathDB" id="FungiDB:BTJ68_02758"/>
<sequence>MVDVAPPQTVFQRPLDEFPTYLSVSQTQGPPLCGNIEGWGPLSPFRWDFTPCFLDVWLAIVAAWGIVGGAGALWYLMKKCAPAPVKKDWHFYAKLTVLGTLMVVVALQAALQIERFAGVWYRDFRFWSTVLYLVSLGVVFGVQYVEHWRSRVPNGIVLVYWLTLLVVDGVKLRSLVSQQLHLSHVPYFAVFTTSVGLALLEFILEWLVPKRLSAYEALGDEDECPLNYATFFSRLTFGWMTPMMRYGYKEYLTQEDLWNLRKADTTGSAFMEFDDAWKLELQKKKPSLWIALFRAFGLPYLSGAIIKSGSDILAFVQPQLLRYLIAFVDSYRPFREPQPPVKGAAIALAMFAVSVGQTACLHQYFQRAFETGMRVKSALTASIYQKSMRLSSEGRAAKSTGDIVNYMAVDTQRLQDLAQYGQMLWSAPFQITLCLVSLYQLVGISMLAGLGAMLAMIPINGFIARISKTLQKRQMKNKDARTRLMTEILNNMKSIKLYAWTTAFMNKLNFIRNDQELHTLRKIGAVTAIANFTWSTTPFFVSCSTFAVFVATSHAPLTTEIVFPALTLFNLLTFPLAVLPMVITAIIEASVAVNRLTDYFTAPELQPDAVLRSEPVGTGEESVRIRDATFTWNKDGDRNVLHDINFSAHKGELSCILGRVGAGKSSFLETMLGDLYKIRGEVVMRGTSAYVAQSPWVMNASVRENVVFGYKWDPQFYDRTIKACALIEDFASLPDGDQTEVGERGISLSGGQKARLTLARAVYARADIYLLDDVLSAVDQHVGRHIIDNVLGPKGLLQGKTRILATNSIPVLMEAHYICLLREGRMVERGTYEQLMAMKGEIANLIKSMASDEGQSESEEASKASQSSPGSEGETVYGEDDPDDAEERAEAQEGLTQLAPIKAHGRGPVRQGSEMTLRRASTASFRGPRGKITDEEEGKGKKSGQSKEFTEQGKVKRDVYFEYARESNLAAVAIYLLMLVGAQTAQVGGSVWLKQWSEVNSRYGSNPNVGKYIGIYFAFGIGGAALVVLQTLILWIFCSIEASRKLHERMAYAIFRSPMSFFETTPSGRILNRFSSDIYRIDEVLARTFNMLFANAARAIFTLVVISTSTPVFIALILPLGALYMWIQKYYLRTSRELKRLDSVTRSPIYAHSQESLAGVSTIRAYRQTKRFAMENEWKVDANLRAYFPSISANRWLAVRLEFLGSVIILAAAGFAIVSVTSGSGLSAGLVGLAMSYALQITQSLNWIVRQTVEVETNIVSVERVLEYARLPSEAPEIISKQRPPNSWPSKGGVSFDGYSTRYREGLDLVLKNVNLDIKSHEKIGVVGRTGAGKSSLTLALFRLIEPTSGDITIDDLSTSSMGLLDLRRRLAIIPQDAALFEGTIRDNLDPGHVHDDTELWSVLDHARLRDHVASMDGQLDAQLNEGGSNLSQGQRQLVSLARALLTPSNILVLDEATAAVDVETDAMLQTTLRSNMFKDRTIITIAHRINTILDSDRIVVLEQGEVKEFDTPAELIKTKGLFYELIFESDLAALLARHHRKGFEVTDEYGRKHFITSQRQFLGSSDVQRSNDQLDWRTHKGTVAHGTTRFDRPGFDNRPANHSGLDGKANYRFDRNPSAISNSYDTAQYRSRARYAPVGESTDIAMGDGPLQTADDELDEDEASASHHLTDLRQSMTRMECFNVSNEERVKKFLLGRIGKLHQLSNKKVAKAWIKGICPKKQAHFPYQNKQREGQGYSPEVPGWWPPTPPSRANDFASRSACAAHTDENDGALGLDCCPFIEPDHVKKHERNILLLHLLRLRPTPEQLKAWNKDTTEPSKTHRFRGWTAFLRELAPVESLDDVSPTDKKMVHYRRQLFKELYDVAEMEQEWNEFGIDRQFHYAPDSEKKAGRRSTRAAASIASDDDESASTRRASVEAPVLKSKSFNGPERPSPMEHELQQPAQLLPSSNEHLAETRYEDFLTFPGTSDVDVAESKSSVSSASEGSCSSSQDRKRTALVPARHRTRRGNPGRPARKCLLGTRKRESSLQPSQPQTRRKIEPQWQQWQATATSLNSAFGDSGINDGPVYNGQTPATAPSFFPGSHQSAFASAPQYHQPSRQHTPTPQQNQLQVYNAMHVPQPHFEPAPYMADFSPSGFAYVQDPQTANPPMPMPNYGLPAGAQNIPSAAAPVSYLPPATQFQEDQSHPMHNWEERDCKPASCPDSGDKKFIHFQPMPQPFGEPWGARNQPIQGMADGAYPVQGPPLQYGGPSTGTIGCF</sequence>
<keyword evidence="7" id="KW-0677">Repeat</keyword>
<dbReference type="InterPro" id="IPR050173">
    <property type="entry name" value="ABC_transporter_C-like"/>
</dbReference>
<keyword evidence="9" id="KW-0067">ATP-binding</keyword>
<dbReference type="InterPro" id="IPR017871">
    <property type="entry name" value="ABC_transporter-like_CS"/>
</dbReference>
<dbReference type="FunFam" id="1.20.1560.10:FF:000020">
    <property type="entry name" value="ABC metal ion transporter"/>
    <property type="match status" value="1"/>
</dbReference>
<dbReference type="PROSITE" id="PS00211">
    <property type="entry name" value="ABC_TRANSPORTER_1"/>
    <property type="match status" value="2"/>
</dbReference>
<evidence type="ECO:0000313" key="18">
    <source>
        <dbReference type="Proteomes" id="UP000269276"/>
    </source>
</evidence>
<protein>
    <submittedName>
        <fullName evidence="17">Uncharacterized protein</fullName>
    </submittedName>
</protein>
<dbReference type="Pfam" id="PF24357">
    <property type="entry name" value="TMD0_ABC"/>
    <property type="match status" value="1"/>
</dbReference>
<feature type="transmembrane region" description="Helical" evidence="14">
    <location>
        <begin position="1203"/>
        <end position="1235"/>
    </location>
</feature>
<comment type="subcellular location">
    <subcellularLocation>
        <location evidence="1">Vacuole membrane</location>
        <topology evidence="1">Multi-pass membrane protein</topology>
    </subcellularLocation>
</comment>
<dbReference type="CDD" id="cd18595">
    <property type="entry name" value="ABC_6TM_MRP1_2_3_6_D1_like"/>
    <property type="match status" value="1"/>
</dbReference>
<dbReference type="Pfam" id="PF00005">
    <property type="entry name" value="ABC_tran"/>
    <property type="match status" value="2"/>
</dbReference>
<evidence type="ECO:0000256" key="1">
    <source>
        <dbReference type="ARBA" id="ARBA00004128"/>
    </source>
</evidence>
<dbReference type="PROSITE" id="PS50929">
    <property type="entry name" value="ABC_TM1F"/>
    <property type="match status" value="2"/>
</dbReference>
<dbReference type="PROSITE" id="PS50893">
    <property type="entry name" value="ABC_TRANSPORTER_2"/>
    <property type="match status" value="2"/>
</dbReference>
<feature type="transmembrane region" description="Helical" evidence="14">
    <location>
        <begin position="1112"/>
        <end position="1132"/>
    </location>
</feature>
<feature type="compositionally biased region" description="Basic residues" evidence="13">
    <location>
        <begin position="2002"/>
        <end position="2016"/>
    </location>
</feature>
<keyword evidence="8" id="KW-0547">Nucleotide-binding</keyword>
<dbReference type="GO" id="GO:0042592">
    <property type="term" value="P:homeostatic process"/>
    <property type="evidence" value="ECO:0007669"/>
    <property type="project" value="UniProtKB-ARBA"/>
</dbReference>
<feature type="compositionally biased region" description="Acidic residues" evidence="13">
    <location>
        <begin position="877"/>
        <end position="887"/>
    </location>
</feature>
<feature type="region of interest" description="Disordered" evidence="13">
    <location>
        <begin position="1588"/>
        <end position="1613"/>
    </location>
</feature>
<evidence type="ECO:0000256" key="13">
    <source>
        <dbReference type="SAM" id="MobiDB-lite"/>
    </source>
</evidence>
<evidence type="ECO:0000256" key="6">
    <source>
        <dbReference type="ARBA" id="ARBA00022692"/>
    </source>
</evidence>
<feature type="transmembrane region" description="Helical" evidence="14">
    <location>
        <begin position="1013"/>
        <end position="1040"/>
    </location>
</feature>
<feature type="transmembrane region" description="Helical" evidence="14">
    <location>
        <begin position="188"/>
        <end position="208"/>
    </location>
</feature>
<feature type="transmembrane region" description="Helical" evidence="14">
    <location>
        <begin position="969"/>
        <end position="993"/>
    </location>
</feature>
<dbReference type="InterPro" id="IPR056227">
    <property type="entry name" value="TMD0_ABC"/>
</dbReference>
<evidence type="ECO:0000256" key="5">
    <source>
        <dbReference type="ARBA" id="ARBA00022554"/>
    </source>
</evidence>
<dbReference type="FunFam" id="1.20.1560.10:FF:000001">
    <property type="entry name" value="ATP-binding cassette subfamily C member 1"/>
    <property type="match status" value="1"/>
</dbReference>
<dbReference type="Pfam" id="PF11001">
    <property type="entry name" value="AFUB_07903_YDR124W_hel"/>
    <property type="match status" value="1"/>
</dbReference>
<evidence type="ECO:0000256" key="8">
    <source>
        <dbReference type="ARBA" id="ARBA00022741"/>
    </source>
</evidence>
<dbReference type="CDD" id="cd03250">
    <property type="entry name" value="ABCC_MRP_domain1"/>
    <property type="match status" value="1"/>
</dbReference>
<keyword evidence="12 14" id="KW-0472">Membrane</keyword>
<dbReference type="OrthoDB" id="6500128at2759"/>
<comment type="caution">
    <text evidence="17">The sequence shown here is derived from an EMBL/GenBank/DDBJ whole genome shotgun (WGS) entry which is preliminary data.</text>
</comment>
<feature type="transmembrane region" description="Helical" evidence="14">
    <location>
        <begin position="438"/>
        <end position="463"/>
    </location>
</feature>
<dbReference type="InterPro" id="IPR027417">
    <property type="entry name" value="P-loop_NTPase"/>
</dbReference>
<evidence type="ECO:0000256" key="14">
    <source>
        <dbReference type="SAM" id="Phobius"/>
    </source>
</evidence>
<dbReference type="Gene3D" id="3.40.50.300">
    <property type="entry name" value="P-loop containing nucleotide triphosphate hydrolases"/>
    <property type="match status" value="2"/>
</dbReference>
<dbReference type="Proteomes" id="UP000269276">
    <property type="component" value="Unassembled WGS sequence"/>
</dbReference>
<evidence type="ECO:0000256" key="10">
    <source>
        <dbReference type="ARBA" id="ARBA00022967"/>
    </source>
</evidence>
<dbReference type="InterPro" id="IPR003439">
    <property type="entry name" value="ABC_transporter-like_ATP-bd"/>
</dbReference>
<keyword evidence="10" id="KW-1278">Translocase</keyword>
<organism evidence="17 18">
    <name type="scientific">Hortaea werneckii</name>
    <name type="common">Black yeast</name>
    <name type="synonym">Cladosporium werneckii</name>
    <dbReference type="NCBI Taxonomy" id="91943"/>
    <lineage>
        <taxon>Eukaryota</taxon>
        <taxon>Fungi</taxon>
        <taxon>Dikarya</taxon>
        <taxon>Ascomycota</taxon>
        <taxon>Pezizomycotina</taxon>
        <taxon>Dothideomycetes</taxon>
        <taxon>Dothideomycetidae</taxon>
        <taxon>Mycosphaerellales</taxon>
        <taxon>Teratosphaeriaceae</taxon>
        <taxon>Hortaea</taxon>
    </lineage>
</organism>
<feature type="domain" description="ABC transmembrane type-1" evidence="16">
    <location>
        <begin position="973"/>
        <end position="1257"/>
    </location>
</feature>
<dbReference type="GO" id="GO:0000329">
    <property type="term" value="C:fungal-type vacuole membrane"/>
    <property type="evidence" value="ECO:0007669"/>
    <property type="project" value="UniProtKB-ARBA"/>
</dbReference>
<feature type="transmembrane region" description="Helical" evidence="14">
    <location>
        <begin position="288"/>
        <end position="306"/>
    </location>
</feature>
<dbReference type="SMART" id="SM00382">
    <property type="entry name" value="AAA"/>
    <property type="match status" value="2"/>
</dbReference>
<feature type="region of interest" description="Disordered" evidence="13">
    <location>
        <begin position="2088"/>
        <end position="2107"/>
    </location>
</feature>
<keyword evidence="11 14" id="KW-1133">Transmembrane helix</keyword>
<feature type="domain" description="ABC transmembrane type-1" evidence="16">
    <location>
        <begin position="303"/>
        <end position="588"/>
    </location>
</feature>
<evidence type="ECO:0000256" key="9">
    <source>
        <dbReference type="ARBA" id="ARBA00022840"/>
    </source>
</evidence>
<feature type="region of interest" description="Disordered" evidence="13">
    <location>
        <begin position="849"/>
        <end position="949"/>
    </location>
</feature>
<feature type="transmembrane region" description="Helical" evidence="14">
    <location>
        <begin position="343"/>
        <end position="365"/>
    </location>
</feature>
<dbReference type="CDD" id="cd18603">
    <property type="entry name" value="ABC_6TM_MRP1_2_3_6_D2_like"/>
    <property type="match status" value="1"/>
</dbReference>
<dbReference type="InterPro" id="IPR011527">
    <property type="entry name" value="ABC1_TM_dom"/>
</dbReference>
<feature type="transmembrane region" description="Helical" evidence="14">
    <location>
        <begin position="56"/>
        <end position="77"/>
    </location>
</feature>
<dbReference type="SUPFAM" id="SSF52540">
    <property type="entry name" value="P-loop containing nucleoside triphosphate hydrolases"/>
    <property type="match status" value="2"/>
</dbReference>
<dbReference type="SUPFAM" id="SSF90123">
    <property type="entry name" value="ABC transporter transmembrane region"/>
    <property type="match status" value="2"/>
</dbReference>
<dbReference type="GO" id="GO:0005524">
    <property type="term" value="F:ATP binding"/>
    <property type="evidence" value="ECO:0007669"/>
    <property type="project" value="UniProtKB-KW"/>
</dbReference>
<keyword evidence="6 14" id="KW-0812">Transmembrane</keyword>
<evidence type="ECO:0000313" key="17">
    <source>
        <dbReference type="EMBL" id="RMY70785.1"/>
    </source>
</evidence>
<dbReference type="CDD" id="cd03244">
    <property type="entry name" value="ABCC_MRP_domain2"/>
    <property type="match status" value="1"/>
</dbReference>
<feature type="transmembrane region" description="Helical" evidence="14">
    <location>
        <begin position="126"/>
        <end position="145"/>
    </location>
</feature>
<dbReference type="Pfam" id="PF00664">
    <property type="entry name" value="ABC_membrane"/>
    <property type="match status" value="2"/>
</dbReference>
<dbReference type="Gene3D" id="1.20.1560.10">
    <property type="entry name" value="ABC transporter type 1, transmembrane domain"/>
    <property type="match status" value="2"/>
</dbReference>
<evidence type="ECO:0000256" key="12">
    <source>
        <dbReference type="ARBA" id="ARBA00023136"/>
    </source>
</evidence>
<dbReference type="InterPro" id="IPR047092">
    <property type="entry name" value="AFUB_07903/YDR124W-like_hel"/>
</dbReference>
<feature type="transmembrane region" description="Helical" evidence="14">
    <location>
        <begin position="561"/>
        <end position="587"/>
    </location>
</feature>
<evidence type="ECO:0000256" key="7">
    <source>
        <dbReference type="ARBA" id="ARBA00022737"/>
    </source>
</evidence>
<keyword evidence="4" id="KW-0597">Phosphoprotein</keyword>
<keyword evidence="3" id="KW-0813">Transport</keyword>
<feature type="domain" description="ABC transporter" evidence="15">
    <location>
        <begin position="1294"/>
        <end position="1529"/>
    </location>
</feature>
<name>A0A3M7E2J3_HORWE</name>
<evidence type="ECO:0000259" key="16">
    <source>
        <dbReference type="PROSITE" id="PS50929"/>
    </source>
</evidence>
<reference evidence="17 18" key="1">
    <citation type="journal article" date="2018" name="BMC Genomics">
        <title>Genomic evidence for intraspecific hybridization in a clonal and extremely halotolerant yeast.</title>
        <authorList>
            <person name="Gostincar C."/>
            <person name="Stajich J.E."/>
            <person name="Zupancic J."/>
            <person name="Zalar P."/>
            <person name="Gunde-Cimerman N."/>
        </authorList>
    </citation>
    <scope>NUCLEOTIDE SEQUENCE [LARGE SCALE GENOMIC DNA]</scope>
    <source>
        <strain evidence="17 18">EXF-2682</strain>
    </source>
</reference>
<feature type="compositionally biased region" description="Low complexity" evidence="13">
    <location>
        <begin position="1976"/>
        <end position="1991"/>
    </location>
</feature>
<dbReference type="InterPro" id="IPR036640">
    <property type="entry name" value="ABC1_TM_sf"/>
</dbReference>
<evidence type="ECO:0000259" key="15">
    <source>
        <dbReference type="PROSITE" id="PS50893"/>
    </source>
</evidence>